<keyword evidence="1" id="KW-0175">Coiled coil</keyword>
<gene>
    <name evidence="2" type="ORF">HRE60_10570</name>
</gene>
<keyword evidence="2" id="KW-0614">Plasmid</keyword>
<sequence length="274" mass="31687">MVLKLKGQASYSIAIRHFNHRLNSDLDNVDSEVKKMNSKLVGRMNDRFMAKMESAMTNLNTLQADCDEMEVLDIKSKVLEFEKEFRSACIDFKREIEEHQATLKKFAHCYDNLREVVVSLGARSLTDFLRDSINHKDEIVVRELSENPTFSKVALILRVHEMLAPNVKAHVEGFLAKQSSTYAEAYNEEAFSLLNDGESTEKLGKKYYDKVDDMLRLSLFELARTSTQNLIEPNEDGKDFLNNKLEVASNKYADKHREEYEQRYVELLDEKIKG</sequence>
<evidence type="ECO:0000313" key="3">
    <source>
        <dbReference type="Proteomes" id="UP000516705"/>
    </source>
</evidence>
<name>A0A7L6WP22_STRSL</name>
<geneLocation type="plasmid" evidence="2 3">
    <name>pIKMIN-B502</name>
</geneLocation>
<feature type="coiled-coil region" evidence="1">
    <location>
        <begin position="19"/>
        <end position="72"/>
    </location>
</feature>
<dbReference type="Proteomes" id="UP000516705">
    <property type="component" value="Plasmid pIKMIN-B502"/>
</dbReference>
<evidence type="ECO:0000313" key="2">
    <source>
        <dbReference type="EMBL" id="QMI52119.1"/>
    </source>
</evidence>
<dbReference type="AlphaFoldDB" id="A0A7L6WP22"/>
<reference evidence="2 3" key="1">
    <citation type="journal article" date="2020" name="Microbiol. Resour. Announc.">
        <title>Complete Genome Sequence of Streptococcus salivarius DB-B5, a Novel Probiotic Candidate Isolated from the Supragingival Plaque of a Healthy Female Subject.</title>
        <authorList>
            <person name="Fields F.R."/>
            <person name="Li X."/>
            <person name="Navarre W.W."/>
            <person name="Naito M."/>
        </authorList>
    </citation>
    <scope>NUCLEOTIDE SEQUENCE [LARGE SCALE GENOMIC DNA]</scope>
    <source>
        <strain evidence="2 3">DB-B5</strain>
        <plasmid evidence="2 3">pIKMIN-B502</plasmid>
    </source>
</reference>
<dbReference type="RefSeq" id="WP_181671444.1">
    <property type="nucleotide sequence ID" value="NZ_CP054155.1"/>
</dbReference>
<proteinExistence type="predicted"/>
<evidence type="ECO:0000256" key="1">
    <source>
        <dbReference type="SAM" id="Coils"/>
    </source>
</evidence>
<protein>
    <submittedName>
        <fullName evidence="2">Uncharacterized protein</fullName>
    </submittedName>
</protein>
<organism evidence="2 3">
    <name type="scientific">Streptococcus salivarius</name>
    <dbReference type="NCBI Taxonomy" id="1304"/>
    <lineage>
        <taxon>Bacteria</taxon>
        <taxon>Bacillati</taxon>
        <taxon>Bacillota</taxon>
        <taxon>Bacilli</taxon>
        <taxon>Lactobacillales</taxon>
        <taxon>Streptococcaceae</taxon>
        <taxon>Streptococcus</taxon>
    </lineage>
</organism>
<accession>A0A7L6WP22</accession>
<dbReference type="EMBL" id="CP054155">
    <property type="protein sequence ID" value="QMI52119.1"/>
    <property type="molecule type" value="Genomic_DNA"/>
</dbReference>